<name>A0A9P8A0X6_MORAP</name>
<evidence type="ECO:0008006" key="6">
    <source>
        <dbReference type="Google" id="ProtNLM"/>
    </source>
</evidence>
<evidence type="ECO:0000313" key="4">
    <source>
        <dbReference type="EMBL" id="KAG9322663.1"/>
    </source>
</evidence>
<accession>A0A9P8A0X6</accession>
<proteinExistence type="inferred from homology"/>
<dbReference type="Proteomes" id="UP000717515">
    <property type="component" value="Unassembled WGS sequence"/>
</dbReference>
<keyword evidence="3" id="KW-0812">Transmembrane</keyword>
<dbReference type="PANTHER" id="PTHR11102">
    <property type="entry name" value="SEL-1-LIKE PROTEIN"/>
    <property type="match status" value="1"/>
</dbReference>
<feature type="transmembrane region" description="Helical" evidence="3">
    <location>
        <begin position="37"/>
        <end position="56"/>
    </location>
</feature>
<feature type="compositionally biased region" description="Low complexity" evidence="2">
    <location>
        <begin position="846"/>
        <end position="873"/>
    </location>
</feature>
<dbReference type="InterPro" id="IPR006597">
    <property type="entry name" value="Sel1-like"/>
</dbReference>
<dbReference type="Pfam" id="PF08238">
    <property type="entry name" value="Sel1"/>
    <property type="match status" value="9"/>
</dbReference>
<evidence type="ECO:0000313" key="5">
    <source>
        <dbReference type="Proteomes" id="UP000717515"/>
    </source>
</evidence>
<feature type="region of interest" description="Disordered" evidence="2">
    <location>
        <begin position="959"/>
        <end position="1005"/>
    </location>
</feature>
<protein>
    <recommendedName>
        <fullName evidence="6">Ubiquitin-protein ligase Sel1/Ubx2</fullName>
    </recommendedName>
</protein>
<feature type="region of interest" description="Disordered" evidence="2">
    <location>
        <begin position="156"/>
        <end position="177"/>
    </location>
</feature>
<dbReference type="AlphaFoldDB" id="A0A9P8A0X6"/>
<organism evidence="4 5">
    <name type="scientific">Mortierella alpina</name>
    <name type="common">Oleaginous fungus</name>
    <name type="synonym">Mortierella renispora</name>
    <dbReference type="NCBI Taxonomy" id="64518"/>
    <lineage>
        <taxon>Eukaryota</taxon>
        <taxon>Fungi</taxon>
        <taxon>Fungi incertae sedis</taxon>
        <taxon>Mucoromycota</taxon>
        <taxon>Mortierellomycotina</taxon>
        <taxon>Mortierellomycetes</taxon>
        <taxon>Mortierellales</taxon>
        <taxon>Mortierellaceae</taxon>
        <taxon>Mortierella</taxon>
    </lineage>
</organism>
<keyword evidence="3" id="KW-1133">Transmembrane helix</keyword>
<comment type="caution">
    <text evidence="4">The sequence shown here is derived from an EMBL/GenBank/DDBJ whole genome shotgun (WGS) entry which is preliminary data.</text>
</comment>
<dbReference type="PANTHER" id="PTHR11102:SF147">
    <property type="entry name" value="SEL1L ADAPTOR SUBUNIT OF ERAD E3 UBIQUITIN LIGASE"/>
    <property type="match status" value="1"/>
</dbReference>
<dbReference type="GO" id="GO:0036503">
    <property type="term" value="P:ERAD pathway"/>
    <property type="evidence" value="ECO:0007669"/>
    <property type="project" value="TreeGrafter"/>
</dbReference>
<feature type="transmembrane region" description="Helical" evidence="3">
    <location>
        <begin position="931"/>
        <end position="950"/>
    </location>
</feature>
<dbReference type="GO" id="GO:0005789">
    <property type="term" value="C:endoplasmic reticulum membrane"/>
    <property type="evidence" value="ECO:0007669"/>
    <property type="project" value="TreeGrafter"/>
</dbReference>
<dbReference type="SMART" id="SM00671">
    <property type="entry name" value="SEL1"/>
    <property type="match status" value="10"/>
</dbReference>
<dbReference type="SUPFAM" id="SSF81901">
    <property type="entry name" value="HCP-like"/>
    <property type="match status" value="3"/>
</dbReference>
<comment type="similarity">
    <text evidence="1">Belongs to the sel-1 family.</text>
</comment>
<dbReference type="EMBL" id="JAIFTL010000135">
    <property type="protein sequence ID" value="KAG9322663.1"/>
    <property type="molecule type" value="Genomic_DNA"/>
</dbReference>
<sequence>MCAAGHRRSTVQRVTTGHTYTSCLRFHTLGSSFTRHFLLIDVCRIVAVLFAVILLVHASDPSAASGGTEKLGSGLGVEMLQEDPHKQDKIEEGKKAFQQAMLLLDSSPVKSHERVFFRQKSSLARTFLSDELQKQKGLLPAALRLVTQGIVSLFKSTPSSTTAPPPSSAKEDTQDTQDEQLGFTPMTKSSQWKHRDPNIAKAMGLLELAGYDYGNDDALWTLANIYFHGQYKARRDLGQAFDMYAALADRSGNSTAQHMVGFMYSTGLGNVVERDEAKAMLYTTFAAWMNNSPAALTLGYKYMLGIGTKKSCKESELYYKRAADKAYNHFMDGPPLGRTMPPAKIRLTDEDGGAYGAGASGPGAAQGQGQPTVIKDYIDYTRYLAEGDSQDALDAKLSLGVIYYTGNAGARTTVPRDYQQAGTYLKSVANAFFTPKMNAEAYILKATNLRNAENAGNAGIAAALLGKMYWRGEGFEVDEKQALDWFKKGSLLNNPVAINGLGMMHLKGAAGLTPNPTKATEYFKTAADLKFSDAQVNIALIYAQDPKYHTPAFNYLLEAAHQQNFQAVYHLGEAYSHGLLGVTKNCEKASRYFKYVAERGDWDDTLFSDAYESYRAGDVEYAAILYLLAAERGIEVGQSNFAWILDRELPTSHYLTKLTSPSRTALDAISQSALVSLASPSRLLQMALVYWTRSANQGDVDARVKMGDYYFSGIGTDVDFGKATACYRVAAEAERSAMAMWNLGWMHENGVGVPKDFYLAKRWYDRSLTTNPGAVMPVTLSLVKWHARYIWNYLTGGDTGGSPDSFWSFGAKSSDSDSTSSSSSSSERGTEEEAQRENNPRGGSGDNNDGSSLDELTSGSEGGSSSSSSSSSRSEWDPEEVNRIGLEKWKHQRQTGPGQEDEFDEADPFQQQHHHHNRQQQQEEDDMEDDLVEGLVIIGLCMVVGYLMYVRQFRFGNQAQQPNQHQNQDQNNQDHNNPQQPQPPVEGMPGDPNAPGRFAYYAAGG</sequence>
<feature type="compositionally biased region" description="Basic and acidic residues" evidence="2">
    <location>
        <begin position="874"/>
        <end position="889"/>
    </location>
</feature>
<evidence type="ECO:0000256" key="2">
    <source>
        <dbReference type="SAM" id="MobiDB-lite"/>
    </source>
</evidence>
<feature type="compositionally biased region" description="Basic and acidic residues" evidence="2">
    <location>
        <begin position="828"/>
        <end position="839"/>
    </location>
</feature>
<dbReference type="InterPro" id="IPR011990">
    <property type="entry name" value="TPR-like_helical_dom_sf"/>
</dbReference>
<feature type="region of interest" description="Disordered" evidence="2">
    <location>
        <begin position="811"/>
        <end position="927"/>
    </location>
</feature>
<feature type="compositionally biased region" description="Low complexity" evidence="2">
    <location>
        <begin position="816"/>
        <end position="826"/>
    </location>
</feature>
<dbReference type="Gene3D" id="1.25.40.10">
    <property type="entry name" value="Tetratricopeptide repeat domain"/>
    <property type="match status" value="2"/>
</dbReference>
<gene>
    <name evidence="4" type="ORF">KVV02_007930</name>
</gene>
<reference evidence="4" key="1">
    <citation type="submission" date="2021-07" db="EMBL/GenBank/DDBJ databases">
        <title>Draft genome of Mortierella alpina, strain LL118, isolated from an aspen leaf litter sample.</title>
        <authorList>
            <person name="Yang S."/>
            <person name="Vinatzer B.A."/>
        </authorList>
    </citation>
    <scope>NUCLEOTIDE SEQUENCE</scope>
    <source>
        <strain evidence="4">LL118</strain>
    </source>
</reference>
<evidence type="ECO:0000256" key="1">
    <source>
        <dbReference type="ARBA" id="ARBA00038101"/>
    </source>
</evidence>
<keyword evidence="3" id="KW-0472">Membrane</keyword>
<evidence type="ECO:0000256" key="3">
    <source>
        <dbReference type="SAM" id="Phobius"/>
    </source>
</evidence>
<feature type="compositionally biased region" description="Low complexity" evidence="2">
    <location>
        <begin position="959"/>
        <end position="979"/>
    </location>
</feature>
<dbReference type="InterPro" id="IPR050767">
    <property type="entry name" value="Sel1_AlgK"/>
</dbReference>